<comment type="caution">
    <text evidence="7">The sequence shown here is derived from an EMBL/GenBank/DDBJ whole genome shotgun (WGS) entry which is preliminary data.</text>
</comment>
<dbReference type="InterPro" id="IPR050109">
    <property type="entry name" value="HTH-type_TetR-like_transc_reg"/>
</dbReference>
<evidence type="ECO:0000256" key="4">
    <source>
        <dbReference type="ARBA" id="ARBA00023163"/>
    </source>
</evidence>
<dbReference type="InterPro" id="IPR004111">
    <property type="entry name" value="Repressor_TetR_C"/>
</dbReference>
<keyword evidence="3 5" id="KW-0238">DNA-binding</keyword>
<keyword evidence="2" id="KW-0805">Transcription regulation</keyword>
<dbReference type="PRINTS" id="PR00400">
    <property type="entry name" value="TETREPRESSOR"/>
</dbReference>
<evidence type="ECO:0000256" key="1">
    <source>
        <dbReference type="ARBA" id="ARBA00022491"/>
    </source>
</evidence>
<evidence type="ECO:0000313" key="7">
    <source>
        <dbReference type="EMBL" id="GHJ31306.1"/>
    </source>
</evidence>
<dbReference type="InterPro" id="IPR001647">
    <property type="entry name" value="HTH_TetR"/>
</dbReference>
<gene>
    <name evidence="7" type="ORF">TPA0910_57390</name>
</gene>
<dbReference type="SUPFAM" id="SSF46689">
    <property type="entry name" value="Homeodomain-like"/>
    <property type="match status" value="1"/>
</dbReference>
<dbReference type="PANTHER" id="PTHR30055:SF151">
    <property type="entry name" value="TRANSCRIPTIONAL REGULATORY PROTEIN"/>
    <property type="match status" value="1"/>
</dbReference>
<proteinExistence type="predicted"/>
<evidence type="ECO:0000259" key="6">
    <source>
        <dbReference type="PROSITE" id="PS50977"/>
    </source>
</evidence>
<name>A0ABQ3U7E9_STRHY</name>
<dbReference type="InterPro" id="IPR009057">
    <property type="entry name" value="Homeodomain-like_sf"/>
</dbReference>
<evidence type="ECO:0000256" key="3">
    <source>
        <dbReference type="ARBA" id="ARBA00023125"/>
    </source>
</evidence>
<feature type="domain" description="HTH tetR-type" evidence="6">
    <location>
        <begin position="15"/>
        <end position="75"/>
    </location>
</feature>
<dbReference type="SUPFAM" id="SSF48498">
    <property type="entry name" value="Tetracyclin repressor-like, C-terminal domain"/>
    <property type="match status" value="1"/>
</dbReference>
<keyword evidence="8" id="KW-1185">Reference proteome</keyword>
<dbReference type="Gene3D" id="1.10.10.60">
    <property type="entry name" value="Homeodomain-like"/>
    <property type="match status" value="1"/>
</dbReference>
<reference evidence="7" key="1">
    <citation type="submission" date="2024-05" db="EMBL/GenBank/DDBJ databases">
        <title>Whole genome shotgun sequence of Streptomyces hygroscopicus NBRC 113678.</title>
        <authorList>
            <person name="Komaki H."/>
            <person name="Tamura T."/>
        </authorList>
    </citation>
    <scope>NUCLEOTIDE SEQUENCE</scope>
    <source>
        <strain evidence="7">N11-34</strain>
    </source>
</reference>
<dbReference type="InterPro" id="IPR036271">
    <property type="entry name" value="Tet_transcr_reg_TetR-rel_C_sf"/>
</dbReference>
<dbReference type="InterPro" id="IPR003012">
    <property type="entry name" value="Tet_transcr_reg_TetR"/>
</dbReference>
<dbReference type="RefSeq" id="WP_236258533.1">
    <property type="nucleotide sequence ID" value="NZ_BNEK01000005.1"/>
</dbReference>
<evidence type="ECO:0000256" key="5">
    <source>
        <dbReference type="PROSITE-ProRule" id="PRU00335"/>
    </source>
</evidence>
<keyword evidence="4" id="KW-0804">Transcription</keyword>
<evidence type="ECO:0000313" key="8">
    <source>
        <dbReference type="Proteomes" id="UP001054854"/>
    </source>
</evidence>
<dbReference type="Gene3D" id="1.10.357.10">
    <property type="entry name" value="Tetracycline Repressor, domain 2"/>
    <property type="match status" value="1"/>
</dbReference>
<dbReference type="EMBL" id="BNEK01000005">
    <property type="protein sequence ID" value="GHJ31306.1"/>
    <property type="molecule type" value="Genomic_DNA"/>
</dbReference>
<protein>
    <submittedName>
        <fullName evidence="7">Transcriptional regulator, TetR family protein</fullName>
    </submittedName>
</protein>
<dbReference type="Proteomes" id="UP001054854">
    <property type="component" value="Unassembled WGS sequence"/>
</dbReference>
<dbReference type="Pfam" id="PF00440">
    <property type="entry name" value="TetR_N"/>
    <property type="match status" value="1"/>
</dbReference>
<evidence type="ECO:0000256" key="2">
    <source>
        <dbReference type="ARBA" id="ARBA00023015"/>
    </source>
</evidence>
<dbReference type="PANTHER" id="PTHR30055">
    <property type="entry name" value="HTH-TYPE TRANSCRIPTIONAL REGULATOR RUTR"/>
    <property type="match status" value="1"/>
</dbReference>
<accession>A0ABQ3U7E9</accession>
<organism evidence="7 8">
    <name type="scientific">Streptomyces hygroscopicus</name>
    <dbReference type="NCBI Taxonomy" id="1912"/>
    <lineage>
        <taxon>Bacteria</taxon>
        <taxon>Bacillati</taxon>
        <taxon>Actinomycetota</taxon>
        <taxon>Actinomycetes</taxon>
        <taxon>Kitasatosporales</taxon>
        <taxon>Streptomycetaceae</taxon>
        <taxon>Streptomyces</taxon>
        <taxon>Streptomyces violaceusniger group</taxon>
    </lineage>
</organism>
<dbReference type="Pfam" id="PF02909">
    <property type="entry name" value="TetR_C_1"/>
    <property type="match status" value="1"/>
</dbReference>
<feature type="DNA-binding region" description="H-T-H motif" evidence="5">
    <location>
        <begin position="38"/>
        <end position="57"/>
    </location>
</feature>
<dbReference type="PROSITE" id="PS50977">
    <property type="entry name" value="HTH_TETR_2"/>
    <property type="match status" value="1"/>
</dbReference>
<keyword evidence="1" id="KW-0678">Repressor</keyword>
<sequence>MSNEGTGRTRGTLAAARADQAVREALTLVDEGGLEALTMRRLADRLGVHLPTIYRSFANKGALVGEMAEAILARALPAGPFDGADWTDHVRHLAGSLRAALLAQRDGARIVGGNYTAKRNNLTYVDTLVGCMREAGLARDHSLWAASSVFCYVLGETLEQQGAAGGETETLEGVLRAGGYPHLTAGPAHRLLDFDARFAFGLELLLTGIGAAERTASPG</sequence>